<feature type="compositionally biased region" description="Low complexity" evidence="1">
    <location>
        <begin position="272"/>
        <end position="289"/>
    </location>
</feature>
<evidence type="ECO:0000313" key="2">
    <source>
        <dbReference type="EMBL" id="GAM42532.1"/>
    </source>
</evidence>
<dbReference type="AlphaFoldDB" id="A0A478EB14"/>
<gene>
    <name evidence="2" type="ORF">TCE0_044f16593</name>
</gene>
<name>A0A478EB14_TALPI</name>
<accession>A0A478EB14</accession>
<sequence length="384" mass="40880">MSSNPTGYPTTMQQHANPMLAAAAYPVQSGSPSNQQFPYYAANPMAAYPPQMQQPSQARPGQMQQHSFNPMQIQTSGPGGAMMPANMVVSMLPQSHPDLYPPSVSTKRLVAITRKLTEASTTAPHANMAYSSPSPYHPTSIPTTSASPAHSQSPATAATVSMQMPSQNMTAVSNPAVLLAQQQQQQQLQLQMQQQQQQQQQQHQQQQQQRATPQATQTPPGQQPQQQQQAAPQSPAAAARERARVTALLDINSALLQELLNLQAAGKSGGAPQAPSTSTPEQSSSPGSATEPASASSDAPRKPSQEYVECLKRLQSNLVYLASVTDRSKKPVSAAPAILSPPPHMGNLNEQYTKLNELFAGVPRPAAAYQQRPSQSGVAAEATV</sequence>
<feature type="region of interest" description="Disordered" evidence="1">
    <location>
        <begin position="123"/>
        <end position="159"/>
    </location>
</feature>
<dbReference type="Proteomes" id="UP000053095">
    <property type="component" value="Unassembled WGS sequence"/>
</dbReference>
<protein>
    <submittedName>
        <fullName evidence="2">Uncharacterized protein</fullName>
    </submittedName>
</protein>
<feature type="compositionally biased region" description="Polar residues" evidence="1">
    <location>
        <begin position="123"/>
        <end position="134"/>
    </location>
</feature>
<keyword evidence="3" id="KW-1185">Reference proteome</keyword>
<feature type="region of interest" description="Disordered" evidence="1">
    <location>
        <begin position="204"/>
        <end position="241"/>
    </location>
</feature>
<feature type="compositionally biased region" description="Low complexity" evidence="1">
    <location>
        <begin position="204"/>
        <end position="238"/>
    </location>
</feature>
<evidence type="ECO:0000313" key="3">
    <source>
        <dbReference type="Proteomes" id="UP000053095"/>
    </source>
</evidence>
<organism evidence="2 3">
    <name type="scientific">Talaromyces pinophilus</name>
    <name type="common">Penicillium pinophilum</name>
    <dbReference type="NCBI Taxonomy" id="128442"/>
    <lineage>
        <taxon>Eukaryota</taxon>
        <taxon>Fungi</taxon>
        <taxon>Dikarya</taxon>
        <taxon>Ascomycota</taxon>
        <taxon>Pezizomycotina</taxon>
        <taxon>Eurotiomycetes</taxon>
        <taxon>Eurotiomycetidae</taxon>
        <taxon>Eurotiales</taxon>
        <taxon>Trichocomaceae</taxon>
        <taxon>Talaromyces</taxon>
        <taxon>Talaromyces sect. Talaromyces</taxon>
    </lineage>
</organism>
<feature type="compositionally biased region" description="Polar residues" evidence="1">
    <location>
        <begin position="140"/>
        <end position="159"/>
    </location>
</feature>
<proteinExistence type="predicted"/>
<reference evidence="3" key="1">
    <citation type="journal article" date="2015" name="Genome Announc.">
        <title>Draft genome sequence of Talaromyces cellulolyticus strain Y-94, a source of lignocellulosic biomass-degrading enzymes.</title>
        <authorList>
            <person name="Fujii T."/>
            <person name="Koike H."/>
            <person name="Sawayama S."/>
            <person name="Yano S."/>
            <person name="Inoue H."/>
        </authorList>
    </citation>
    <scope>NUCLEOTIDE SEQUENCE [LARGE SCALE GENOMIC DNA]</scope>
    <source>
        <strain evidence="3">Y-94</strain>
    </source>
</reference>
<dbReference type="EMBL" id="DF933840">
    <property type="protein sequence ID" value="GAM42532.1"/>
    <property type="molecule type" value="Genomic_DNA"/>
</dbReference>
<feature type="region of interest" description="Disordered" evidence="1">
    <location>
        <begin position="266"/>
        <end position="305"/>
    </location>
</feature>
<evidence type="ECO:0000256" key="1">
    <source>
        <dbReference type="SAM" id="MobiDB-lite"/>
    </source>
</evidence>